<feature type="transmembrane region" description="Helical" evidence="1">
    <location>
        <begin position="241"/>
        <end position="267"/>
    </location>
</feature>
<dbReference type="PANTHER" id="PTHR30569">
    <property type="entry name" value="CYTOSINE TRANSPORTER CODB"/>
    <property type="match status" value="1"/>
</dbReference>
<keyword evidence="3" id="KW-1185">Reference proteome</keyword>
<dbReference type="PANTHER" id="PTHR30569:SF0">
    <property type="entry name" value="CYTOSINE PERMEASE"/>
    <property type="match status" value="1"/>
</dbReference>
<feature type="transmembrane region" description="Helical" evidence="1">
    <location>
        <begin position="142"/>
        <end position="159"/>
    </location>
</feature>
<dbReference type="GO" id="GO:0015209">
    <property type="term" value="F:cytosine transmembrane transporter activity"/>
    <property type="evidence" value="ECO:0007669"/>
    <property type="project" value="InterPro"/>
</dbReference>
<dbReference type="GO" id="GO:0005886">
    <property type="term" value="C:plasma membrane"/>
    <property type="evidence" value="ECO:0007669"/>
    <property type="project" value="TreeGrafter"/>
</dbReference>
<accession>A0A6I1FG05</accession>
<feature type="transmembrane region" description="Helical" evidence="1">
    <location>
        <begin position="420"/>
        <end position="443"/>
    </location>
</feature>
<keyword evidence="1" id="KW-0472">Membrane</keyword>
<evidence type="ECO:0000313" key="2">
    <source>
        <dbReference type="EMBL" id="KAB7707083.1"/>
    </source>
</evidence>
<dbReference type="EMBL" id="WEIO01000004">
    <property type="protein sequence ID" value="KAB7707083.1"/>
    <property type="molecule type" value="Genomic_DNA"/>
</dbReference>
<feature type="transmembrane region" description="Helical" evidence="1">
    <location>
        <begin position="393"/>
        <end position="414"/>
    </location>
</feature>
<reference evidence="2 3" key="1">
    <citation type="submission" date="2019-10" db="EMBL/GenBank/DDBJ databases">
        <title>Bacillus aerolatum sp. nov., isolated from bioaerosol of sport playgrounds.</title>
        <authorList>
            <person name="Chen P."/>
            <person name="Zhang G."/>
        </authorList>
    </citation>
    <scope>NUCLEOTIDE SEQUENCE [LARGE SCALE GENOMIC DNA]</scope>
    <source>
        <strain evidence="2 3">CX253</strain>
    </source>
</reference>
<feature type="transmembrane region" description="Helical" evidence="1">
    <location>
        <begin position="209"/>
        <end position="229"/>
    </location>
</feature>
<feature type="transmembrane region" description="Helical" evidence="1">
    <location>
        <begin position="31"/>
        <end position="51"/>
    </location>
</feature>
<keyword evidence="1" id="KW-1133">Transmembrane helix</keyword>
<dbReference type="Proteomes" id="UP000429595">
    <property type="component" value="Unassembled WGS sequence"/>
</dbReference>
<feature type="transmembrane region" description="Helical" evidence="1">
    <location>
        <begin position="351"/>
        <end position="372"/>
    </location>
</feature>
<protein>
    <submittedName>
        <fullName evidence="2">Permease</fullName>
    </submittedName>
</protein>
<dbReference type="RefSeq" id="WP_152150990.1">
    <property type="nucleotide sequence ID" value="NZ_WEIO01000004.1"/>
</dbReference>
<dbReference type="InterPro" id="IPR030191">
    <property type="entry name" value="CodB"/>
</dbReference>
<comment type="caution">
    <text evidence="2">The sequence shown here is derived from an EMBL/GenBank/DDBJ whole genome shotgun (WGS) entry which is preliminary data.</text>
</comment>
<proteinExistence type="predicted"/>
<feature type="transmembrane region" description="Helical" evidence="1">
    <location>
        <begin position="327"/>
        <end position="345"/>
    </location>
</feature>
<sequence length="464" mass="50997">MAGTYSPPSTEGKEEDFTLEKVPEHAKTMKWGSLVNTTIGIATAMVFMQMGSMMAMRFGSMNALVAEIYATVLTTILGVGICYYSAKSGMNVNLMARGGGFGYIGASVTSIIYASNFIMYCAIEGAIMASAVHAYLPIVPVQVYMIFFGLAVIPLNWFGIKQLDKLQKWSLPIYLVLLGAAIFLSFKMVPKYEGSIFSFLPEGQEFGGASLLACIGIMNGLVGILPLVMTDYARFIKKDELKIGVFMVGFVPMLISFFISGLIGIYFGVRFAEENPGIYFVQILGIGGAMFTILTQLRININNLYSGSLSLASFFENVFKFKPNRTFWVVVVALAAIGLMLLNVLDYLGALLTFQGVFLFAWVSIILTDAVIVKRLLKIGPPYFEYRQKYLYAWNPVGVVSLVVSSFIGTLAAFNYFGQFFTNTSAFLSGIIASLLYIALAIATKGRYYMKQKAEDVLEDDHIA</sequence>
<name>A0A6I1FG05_9BACI</name>
<feature type="transmembrane region" description="Helical" evidence="1">
    <location>
        <begin position="63"/>
        <end position="86"/>
    </location>
</feature>
<dbReference type="AlphaFoldDB" id="A0A6I1FG05"/>
<keyword evidence="1" id="KW-0812">Transmembrane</keyword>
<evidence type="ECO:0000313" key="3">
    <source>
        <dbReference type="Proteomes" id="UP000429595"/>
    </source>
</evidence>
<evidence type="ECO:0000256" key="1">
    <source>
        <dbReference type="SAM" id="Phobius"/>
    </source>
</evidence>
<feature type="transmembrane region" description="Helical" evidence="1">
    <location>
        <begin position="92"/>
        <end position="112"/>
    </location>
</feature>
<feature type="transmembrane region" description="Helical" evidence="1">
    <location>
        <begin position="279"/>
        <end position="297"/>
    </location>
</feature>
<feature type="transmembrane region" description="Helical" evidence="1">
    <location>
        <begin position="171"/>
        <end position="189"/>
    </location>
</feature>
<organism evidence="2 3">
    <name type="scientific">Bacillus aerolatus</name>
    <dbReference type="NCBI Taxonomy" id="2653354"/>
    <lineage>
        <taxon>Bacteria</taxon>
        <taxon>Bacillati</taxon>
        <taxon>Bacillota</taxon>
        <taxon>Bacilli</taxon>
        <taxon>Bacillales</taxon>
        <taxon>Bacillaceae</taxon>
        <taxon>Bacillus</taxon>
    </lineage>
</organism>
<dbReference type="Gene3D" id="1.10.4160.10">
    <property type="entry name" value="Hydantoin permease"/>
    <property type="match status" value="1"/>
</dbReference>
<gene>
    <name evidence="2" type="ORF">F9802_08715</name>
</gene>